<evidence type="ECO:0000256" key="2">
    <source>
        <dbReference type="ARBA" id="ARBA00022737"/>
    </source>
</evidence>
<keyword evidence="1 3" id="KW-0853">WD repeat</keyword>
<dbReference type="GO" id="GO:1990298">
    <property type="term" value="C:bub1-bub3 complex"/>
    <property type="evidence" value="ECO:0007669"/>
    <property type="project" value="EnsemblFungi"/>
</dbReference>
<dbReference type="GO" id="GO:0043130">
    <property type="term" value="F:ubiquitin binding"/>
    <property type="evidence" value="ECO:0007669"/>
    <property type="project" value="EnsemblFungi"/>
</dbReference>
<reference evidence="4 5" key="1">
    <citation type="journal article" date="2011" name="Proc. Natl. Acad. Sci. U.S.A.">
        <title>Evolutionary erosion of yeast sex chromosomes by mating-type switching accidents.</title>
        <authorList>
            <person name="Gordon J.L."/>
            <person name="Armisen D."/>
            <person name="Proux-Wera E."/>
            <person name="Oheigeartaigh S.S."/>
            <person name="Byrne K.P."/>
            <person name="Wolfe K.H."/>
        </authorList>
    </citation>
    <scope>NUCLEOTIDE SEQUENCE [LARGE SCALE GENOMIC DNA]</scope>
    <source>
        <strain evidence="5">ATCC 24235 / CBS 4417 / NBRC 1672 / NRRL Y-8282 / UCD 70-5</strain>
    </source>
</reference>
<dbReference type="InterPro" id="IPR015943">
    <property type="entry name" value="WD40/YVTN_repeat-like_dom_sf"/>
</dbReference>
<keyword evidence="5" id="KW-1185">Reference proteome</keyword>
<dbReference type="GO" id="GO:0044774">
    <property type="term" value="P:mitotic DNA integrity checkpoint signaling"/>
    <property type="evidence" value="ECO:0007669"/>
    <property type="project" value="EnsemblFungi"/>
</dbReference>
<dbReference type="OMA" id="ENECKPK"/>
<dbReference type="GO" id="GO:1902499">
    <property type="term" value="P:positive regulation of protein autoubiquitination"/>
    <property type="evidence" value="ECO:0007669"/>
    <property type="project" value="EnsemblFungi"/>
</dbReference>
<dbReference type="GO" id="GO:0000776">
    <property type="term" value="C:kinetochore"/>
    <property type="evidence" value="ECO:0007669"/>
    <property type="project" value="EnsemblFungi"/>
</dbReference>
<dbReference type="SMART" id="SM00320">
    <property type="entry name" value="WD40"/>
    <property type="match status" value="2"/>
</dbReference>
<dbReference type="GO" id="GO:0007094">
    <property type="term" value="P:mitotic spindle assembly checkpoint signaling"/>
    <property type="evidence" value="ECO:0007669"/>
    <property type="project" value="EnsemblFungi"/>
</dbReference>
<evidence type="ECO:0000256" key="3">
    <source>
        <dbReference type="PROSITE-ProRule" id="PRU00221"/>
    </source>
</evidence>
<feature type="repeat" description="WD" evidence="3">
    <location>
        <begin position="241"/>
        <end position="275"/>
    </location>
</feature>
<dbReference type="GO" id="GO:0033597">
    <property type="term" value="C:mitotic checkpoint complex"/>
    <property type="evidence" value="ECO:0007669"/>
    <property type="project" value="EnsemblFungi"/>
</dbReference>
<proteinExistence type="predicted"/>
<dbReference type="InterPro" id="IPR001680">
    <property type="entry name" value="WD40_rpt"/>
</dbReference>
<dbReference type="KEGG" id="tpf:TPHA_0D02860"/>
<dbReference type="AlphaFoldDB" id="G8BSV1"/>
<organism evidence="4 5">
    <name type="scientific">Tetrapisispora phaffii (strain ATCC 24235 / CBS 4417 / NBRC 1672 / NRRL Y-8282 / UCD 70-5)</name>
    <name type="common">Yeast</name>
    <name type="synonym">Fabospora phaffii</name>
    <dbReference type="NCBI Taxonomy" id="1071381"/>
    <lineage>
        <taxon>Eukaryota</taxon>
        <taxon>Fungi</taxon>
        <taxon>Dikarya</taxon>
        <taxon>Ascomycota</taxon>
        <taxon>Saccharomycotina</taxon>
        <taxon>Saccharomycetes</taxon>
        <taxon>Saccharomycetales</taxon>
        <taxon>Saccharomycetaceae</taxon>
        <taxon>Tetrapisispora</taxon>
    </lineage>
</organism>
<dbReference type="Gene3D" id="2.130.10.10">
    <property type="entry name" value="YVTN repeat-like/Quinoprotein amine dehydrogenase"/>
    <property type="match status" value="1"/>
</dbReference>
<gene>
    <name evidence="4" type="primary">TPHA0D02860</name>
    <name evidence="4" type="ordered locus">TPHA_0D02860</name>
</gene>
<dbReference type="STRING" id="1071381.G8BSV1"/>
<protein>
    <submittedName>
        <fullName evidence="4">Uncharacterized protein</fullName>
    </submittedName>
</protein>
<evidence type="ECO:0000313" key="4">
    <source>
        <dbReference type="EMBL" id="CCE62922.1"/>
    </source>
</evidence>
<dbReference type="GeneID" id="11534421"/>
<keyword evidence="2" id="KW-0677">Repeat</keyword>
<dbReference type="Proteomes" id="UP000005666">
    <property type="component" value="Chromosome 4"/>
</dbReference>
<dbReference type="InterPro" id="IPR036322">
    <property type="entry name" value="WD40_repeat_dom_sf"/>
</dbReference>
<name>G8BSV1_TETPH</name>
<dbReference type="EMBL" id="HE612859">
    <property type="protein sequence ID" value="CCE62922.1"/>
    <property type="molecule type" value="Genomic_DNA"/>
</dbReference>
<evidence type="ECO:0000256" key="1">
    <source>
        <dbReference type="ARBA" id="ARBA00022574"/>
    </source>
</evidence>
<dbReference type="PROSITE" id="PS50082">
    <property type="entry name" value="WD_REPEATS_2"/>
    <property type="match status" value="1"/>
</dbReference>
<dbReference type="eggNOG" id="KOG1036">
    <property type="taxonomic scope" value="Eukaryota"/>
</dbReference>
<dbReference type="SUPFAM" id="SSF50978">
    <property type="entry name" value="WD40 repeat-like"/>
    <property type="match status" value="1"/>
</dbReference>
<evidence type="ECO:0000313" key="5">
    <source>
        <dbReference type="Proteomes" id="UP000005666"/>
    </source>
</evidence>
<dbReference type="OrthoDB" id="10262475at2759"/>
<dbReference type="PANTHER" id="PTHR10971">
    <property type="entry name" value="MRNA EXPORT FACTOR AND BUB3"/>
    <property type="match status" value="1"/>
</dbReference>
<accession>G8BSV1</accession>
<dbReference type="RefSeq" id="XP_003685356.1">
    <property type="nucleotide sequence ID" value="XM_003685308.1"/>
</dbReference>
<dbReference type="HOGENOM" id="CLU_038526_2_0_1"/>
<sequence>MAPSNEIEELKIHSSDYISDIKFFKDLKKFMVTSWDGSLGIYNYSNRDNVYIENVIHYVHPILCCCEVIINGKRKLYAGTVQGEILLLDEINNEFVKLNGIEINKGIPSLCAYRDKLICGSWNGSLHIIDCHTNSVDFKIQLDGRKIFKMSSNDEKLILYATNNTTLYFDLPLQKNSEGIKVESGLKFQTRDIALTPGGCGYVSSSVDGRVAVEYFDDESKKFAFRCHRMTLSDSQFVFPVNTICFIPNSNILYTGGSDGCVSCWNISSKRKVGQLPKINETSIVKLASNGDILLIATSDDSYKTNSSIPENLELQPSMFYLLYL</sequence>
<dbReference type="Pfam" id="PF00400">
    <property type="entry name" value="WD40"/>
    <property type="match status" value="1"/>
</dbReference>